<reference evidence="2 3" key="1">
    <citation type="submission" date="2008-04" db="EMBL/GenBank/DDBJ databases">
        <title>Genome diversity and DNA divergence of Rhizobium etli.</title>
        <authorList>
            <person name="Gonzalez V."/>
            <person name="Acosta J.L."/>
            <person name="Santamaria R.I."/>
            <person name="Bustos P."/>
            <person name="Hernandez-Gonzalez I.L."/>
            <person name="Fernandez J.L."/>
            <person name="Diaz R."/>
            <person name="Flores M."/>
            <person name="Mora J."/>
            <person name="Palacios R."/>
            <person name="Davila G."/>
        </authorList>
    </citation>
    <scope>NUCLEOTIDE SEQUENCE [LARGE SCALE GENOMIC DNA]</scope>
    <source>
        <strain evidence="2 3">CIAT 652</strain>
    </source>
</reference>
<proteinExistence type="predicted"/>
<gene>
    <name evidence="2" type="ordered locus">RHECIAT_CH0000226</name>
</gene>
<protein>
    <submittedName>
        <fullName evidence="2">Uncharacterized protein</fullName>
    </submittedName>
</protein>
<evidence type="ECO:0000313" key="2">
    <source>
        <dbReference type="EMBL" id="ACE89222.1"/>
    </source>
</evidence>
<organism evidence="2 3">
    <name type="scientific">Rhizobium etli (strain CIAT 652)</name>
    <dbReference type="NCBI Taxonomy" id="491916"/>
    <lineage>
        <taxon>Bacteria</taxon>
        <taxon>Pseudomonadati</taxon>
        <taxon>Pseudomonadota</taxon>
        <taxon>Alphaproteobacteria</taxon>
        <taxon>Hyphomicrobiales</taxon>
        <taxon>Rhizobiaceae</taxon>
        <taxon>Rhizobium/Agrobacterium group</taxon>
        <taxon>Rhizobium</taxon>
    </lineage>
</organism>
<feature type="region of interest" description="Disordered" evidence="1">
    <location>
        <begin position="65"/>
        <end position="90"/>
    </location>
</feature>
<dbReference type="NCBIfam" id="NF041856">
    <property type="entry name" value="CrpP_rel_fam"/>
    <property type="match status" value="1"/>
</dbReference>
<dbReference type="AlphaFoldDB" id="B3PXL6"/>
<name>B3PXL6_RHIE6</name>
<dbReference type="Proteomes" id="UP000008817">
    <property type="component" value="Chromosome"/>
</dbReference>
<evidence type="ECO:0000313" key="3">
    <source>
        <dbReference type="Proteomes" id="UP000008817"/>
    </source>
</evidence>
<accession>B3PXL6</accession>
<evidence type="ECO:0000256" key="1">
    <source>
        <dbReference type="SAM" id="MobiDB-lite"/>
    </source>
</evidence>
<dbReference type="eggNOG" id="ENOG5032HJT">
    <property type="taxonomic scope" value="Bacteria"/>
</dbReference>
<dbReference type="HOGENOM" id="CLU_2685242_0_0_5"/>
<sequence length="90" mass="10207">MTMFEDLLEMQERGARDRALGRSLADNPMSKPDVLPITDLQEWFSMFDAWRFGWSIEDAMTGHIDMPRDGHAMPRNGRAVPGDGRAAQRA</sequence>
<dbReference type="InterPro" id="IPR049847">
    <property type="entry name" value="CrpP-rel"/>
</dbReference>
<dbReference type="EMBL" id="CP001074">
    <property type="protein sequence ID" value="ACE89222.1"/>
    <property type="molecule type" value="Genomic_DNA"/>
</dbReference>
<dbReference type="KEGG" id="rec:RHECIAT_CH0000226"/>